<keyword evidence="2" id="KW-0521">NADP</keyword>
<keyword evidence="6" id="KW-1185">Reference proteome</keyword>
<dbReference type="OrthoDB" id="413314at2759"/>
<reference evidence="4" key="2">
    <citation type="submission" date="2019-04" db="EMBL/GenBank/DDBJ databases">
        <title>Friends and foes A comparative genomics study of 23 Aspergillus species from section Flavi.</title>
        <authorList>
            <consortium name="DOE Joint Genome Institute"/>
            <person name="Kjaerbolling I."/>
            <person name="Vesth T."/>
            <person name="Frisvad J.C."/>
            <person name="Nybo J.L."/>
            <person name="Theobald S."/>
            <person name="Kildgaard S."/>
            <person name="Isbrandt T."/>
            <person name="Kuo A."/>
            <person name="Sato A."/>
            <person name="Lyhne E.K."/>
            <person name="Kogle M.E."/>
            <person name="Wiebenga A."/>
            <person name="Kun R.S."/>
            <person name="Lubbers R.J."/>
            <person name="Makela M.R."/>
            <person name="Barry K."/>
            <person name="Chovatia M."/>
            <person name="Clum A."/>
            <person name="Daum C."/>
            <person name="Haridas S."/>
            <person name="He G."/>
            <person name="LaButti K."/>
            <person name="Lipzen A."/>
            <person name="Mondo S."/>
            <person name="Riley R."/>
            <person name="Salamov A."/>
            <person name="Simmons B.A."/>
            <person name="Magnuson J.K."/>
            <person name="Henrissat B."/>
            <person name="Mortensen U.H."/>
            <person name="Larsen T.O."/>
            <person name="Devries R.P."/>
            <person name="Grigoriev I.V."/>
            <person name="Machida M."/>
            <person name="Baker S.E."/>
            <person name="Andersen M.R."/>
        </authorList>
    </citation>
    <scope>NUCLEOTIDE SEQUENCE</scope>
    <source>
        <strain evidence="4">CBS 117612</strain>
    </source>
</reference>
<accession>A0A2G7FTS5</accession>
<dbReference type="Proteomes" id="UP000231358">
    <property type="component" value="Unassembled WGS sequence"/>
</dbReference>
<dbReference type="Pfam" id="PF05368">
    <property type="entry name" value="NmrA"/>
    <property type="match status" value="1"/>
</dbReference>
<feature type="domain" description="NmrA-like" evidence="3">
    <location>
        <begin position="3"/>
        <end position="250"/>
    </location>
</feature>
<proteinExistence type="inferred from homology"/>
<dbReference type="EMBL" id="ML737117">
    <property type="protein sequence ID" value="KAE8346090.1"/>
    <property type="molecule type" value="Genomic_DNA"/>
</dbReference>
<dbReference type="Gene3D" id="3.90.25.10">
    <property type="entry name" value="UDP-galactose 4-epimerase, domain 1"/>
    <property type="match status" value="1"/>
</dbReference>
<dbReference type="SUPFAM" id="SSF51735">
    <property type="entry name" value="NAD(P)-binding Rossmann-fold domains"/>
    <property type="match status" value="1"/>
</dbReference>
<dbReference type="InterPro" id="IPR036291">
    <property type="entry name" value="NAD(P)-bd_dom_sf"/>
</dbReference>
<sequence length="318" mass="34971">MTPSILIAGATGNTGRSTTETLSNLLQAPSSPLANHRILALTRSTTSSVAQRLASLPGVEVIEQSWTEITPEWLLAHNVVRAFIAPHNKPTQFADESTFHLSLRDAGVKYVVRISTTAAHVRPDSIAYYPRAHWGIETLLGTTEFENLHWTSLQPNVFQLFFFSAAQFIKEFRETGQQGTLRLIGSKDTPVGVIDSDDVGVVAAHLLALADTTKHNKKKYALNGPEAINGEGILRLVEKIIGVPVENVRYQDLSWLDGFLEAEYMGPGISRNVVLSMKRAAETAWDGRFSTVPTSQEVLELAAPRRTPEEMLETLLEA</sequence>
<organism evidence="5 6">
    <name type="scientific">Aspergillus arachidicola</name>
    <dbReference type="NCBI Taxonomy" id="656916"/>
    <lineage>
        <taxon>Eukaryota</taxon>
        <taxon>Fungi</taxon>
        <taxon>Dikarya</taxon>
        <taxon>Ascomycota</taxon>
        <taxon>Pezizomycotina</taxon>
        <taxon>Eurotiomycetes</taxon>
        <taxon>Eurotiomycetidae</taxon>
        <taxon>Eurotiales</taxon>
        <taxon>Aspergillaceae</taxon>
        <taxon>Aspergillus</taxon>
        <taxon>Aspergillus subgen. Circumdati</taxon>
    </lineage>
</organism>
<dbReference type="Gene3D" id="3.40.50.720">
    <property type="entry name" value="NAD(P)-binding Rossmann-like Domain"/>
    <property type="match status" value="1"/>
</dbReference>
<evidence type="ECO:0000256" key="2">
    <source>
        <dbReference type="ARBA" id="ARBA00022857"/>
    </source>
</evidence>
<name>A0A2G7FTS5_9EURO</name>
<evidence type="ECO:0000313" key="5">
    <source>
        <dbReference type="EMBL" id="PIG84012.1"/>
    </source>
</evidence>
<reference evidence="5 6" key="1">
    <citation type="submission" date="2017-05" db="EMBL/GenBank/DDBJ databases">
        <title>Genome sequence for an aflatoxigenic pathogen of Argentinian peanut, Aspergillus arachidicola.</title>
        <authorList>
            <person name="Moore G."/>
            <person name="Beltz S.B."/>
            <person name="Mack B.M."/>
        </authorList>
    </citation>
    <scope>NUCLEOTIDE SEQUENCE [LARGE SCALE GENOMIC DNA]</scope>
    <source>
        <strain evidence="5 6">CBS 117610</strain>
    </source>
</reference>
<dbReference type="EMBL" id="NEXV01000414">
    <property type="protein sequence ID" value="PIG84012.1"/>
    <property type="molecule type" value="Genomic_DNA"/>
</dbReference>
<dbReference type="PANTHER" id="PTHR42748">
    <property type="entry name" value="NITROGEN METABOLITE REPRESSION PROTEIN NMRA FAMILY MEMBER"/>
    <property type="match status" value="1"/>
</dbReference>
<evidence type="ECO:0000313" key="4">
    <source>
        <dbReference type="EMBL" id="KAE8346090.1"/>
    </source>
</evidence>
<dbReference type="PANTHER" id="PTHR42748:SF31">
    <property type="entry name" value="NMRA-LIKE DOMAIN-CONTAINING PROTEIN-RELATED"/>
    <property type="match status" value="1"/>
</dbReference>
<evidence type="ECO:0000259" key="3">
    <source>
        <dbReference type="Pfam" id="PF05368"/>
    </source>
</evidence>
<dbReference type="STRING" id="656916.A0A2G7FTS5"/>
<protein>
    <recommendedName>
        <fullName evidence="3">NmrA-like domain-containing protein</fullName>
    </recommendedName>
</protein>
<comment type="similarity">
    <text evidence="1">Belongs to the NmrA-type oxidoreductase family.</text>
</comment>
<dbReference type="InterPro" id="IPR008030">
    <property type="entry name" value="NmrA-like"/>
</dbReference>
<dbReference type="AlphaFoldDB" id="A0A2G7FTS5"/>
<dbReference type="Proteomes" id="UP000325558">
    <property type="component" value="Unassembled WGS sequence"/>
</dbReference>
<evidence type="ECO:0000313" key="6">
    <source>
        <dbReference type="Proteomes" id="UP000231358"/>
    </source>
</evidence>
<evidence type="ECO:0000256" key="1">
    <source>
        <dbReference type="ARBA" id="ARBA00006328"/>
    </source>
</evidence>
<gene>
    <name evidence="5" type="ORF">AARAC_006325</name>
    <name evidence="4" type="ORF">BDV24DRAFT_124309</name>
</gene>
<dbReference type="InterPro" id="IPR051164">
    <property type="entry name" value="NmrA-like_oxidored"/>
</dbReference>
<dbReference type="GO" id="GO:0005634">
    <property type="term" value="C:nucleus"/>
    <property type="evidence" value="ECO:0007669"/>
    <property type="project" value="TreeGrafter"/>
</dbReference>